<keyword evidence="1" id="KW-0732">Signal</keyword>
<name>A0A5D3FN83_9ACTN</name>
<dbReference type="EMBL" id="VSRQ01000003">
    <property type="protein sequence ID" value="TYK49478.1"/>
    <property type="molecule type" value="Genomic_DNA"/>
</dbReference>
<gene>
    <name evidence="2" type="ORF">FXF68_17175</name>
</gene>
<evidence type="ECO:0000256" key="1">
    <source>
        <dbReference type="SAM" id="SignalP"/>
    </source>
</evidence>
<protein>
    <submittedName>
        <fullName evidence="2">DUF4360 domain-containing protein</fullName>
    </submittedName>
</protein>
<dbReference type="InterPro" id="IPR025649">
    <property type="entry name" value="DUF4360"/>
</dbReference>
<dbReference type="Proteomes" id="UP000323505">
    <property type="component" value="Unassembled WGS sequence"/>
</dbReference>
<accession>A0A5D3FN83</accession>
<sequence>MRTGIAIVAAALTLTATPSASAAAAPRGPDAMTIKIAQSGGSGCPFDTTTVAVSDDLTAFSVAYSDYTAQAGGSSLPVQSRKYCRLALRVFVPQNVTYGIVATDHHGYASLLDGAKATHSAGAYFHGQPSRPITHDLTGPYADNWQFTDQSDLGNFLWKPCGQDPTFDINTELRVDQGTADPSKLNLITMEAADSTIRTTYHLTWKPCP</sequence>
<reference evidence="2 3" key="1">
    <citation type="submission" date="2019-08" db="EMBL/GenBank/DDBJ databases">
        <title>Actinomadura sp. nov. CYP1-5 isolated from mountain soil.</title>
        <authorList>
            <person name="Songsumanus A."/>
            <person name="Kuncharoen N."/>
            <person name="Kudo T."/>
            <person name="Yuki M."/>
            <person name="Igarashi Y."/>
            <person name="Tanasupawat S."/>
        </authorList>
    </citation>
    <scope>NUCLEOTIDE SEQUENCE [LARGE SCALE GENOMIC DNA]</scope>
    <source>
        <strain evidence="2 3">CYP1-5</strain>
    </source>
</reference>
<dbReference type="AlphaFoldDB" id="A0A5D3FN83"/>
<evidence type="ECO:0000313" key="3">
    <source>
        <dbReference type="Proteomes" id="UP000323505"/>
    </source>
</evidence>
<dbReference type="PANTHER" id="PTHR38847:SF1">
    <property type="entry name" value="PSEUDOURIDINE SYNTHASE RSUA_RLUA-LIKE DOMAIN-CONTAINING PROTEIN"/>
    <property type="match status" value="1"/>
</dbReference>
<comment type="caution">
    <text evidence="2">The sequence shown here is derived from an EMBL/GenBank/DDBJ whole genome shotgun (WGS) entry which is preliminary data.</text>
</comment>
<keyword evidence="3" id="KW-1185">Reference proteome</keyword>
<organism evidence="2 3">
    <name type="scientific">Actinomadura decatromicini</name>
    <dbReference type="NCBI Taxonomy" id="2604572"/>
    <lineage>
        <taxon>Bacteria</taxon>
        <taxon>Bacillati</taxon>
        <taxon>Actinomycetota</taxon>
        <taxon>Actinomycetes</taxon>
        <taxon>Streptosporangiales</taxon>
        <taxon>Thermomonosporaceae</taxon>
        <taxon>Actinomadura</taxon>
    </lineage>
</organism>
<feature type="signal peptide" evidence="1">
    <location>
        <begin position="1"/>
        <end position="22"/>
    </location>
</feature>
<evidence type="ECO:0000313" key="2">
    <source>
        <dbReference type="EMBL" id="TYK49478.1"/>
    </source>
</evidence>
<dbReference type="RefSeq" id="WP_148760261.1">
    <property type="nucleotide sequence ID" value="NZ_VSRQ01000003.1"/>
</dbReference>
<dbReference type="PANTHER" id="PTHR38847">
    <property type="match status" value="1"/>
</dbReference>
<proteinExistence type="predicted"/>
<dbReference type="Pfam" id="PF14273">
    <property type="entry name" value="DUF4360"/>
    <property type="match status" value="1"/>
</dbReference>
<feature type="chain" id="PRO_5023057623" evidence="1">
    <location>
        <begin position="23"/>
        <end position="209"/>
    </location>
</feature>